<gene>
    <name evidence="2" type="ORF">DFR76_108442</name>
</gene>
<evidence type="ECO:0000313" key="2">
    <source>
        <dbReference type="EMBL" id="RDI64609.1"/>
    </source>
</evidence>
<reference evidence="2 3" key="1">
    <citation type="submission" date="2018-07" db="EMBL/GenBank/DDBJ databases">
        <title>Genomic Encyclopedia of Type Strains, Phase IV (KMG-IV): sequencing the most valuable type-strain genomes for metagenomic binning, comparative biology and taxonomic classification.</title>
        <authorList>
            <person name="Goeker M."/>
        </authorList>
    </citation>
    <scope>NUCLEOTIDE SEQUENCE [LARGE SCALE GENOMIC DNA]</scope>
    <source>
        <strain evidence="2 3">DSM 44290</strain>
    </source>
</reference>
<protein>
    <submittedName>
        <fullName evidence="2">Uncharacterized protein</fullName>
    </submittedName>
</protein>
<dbReference type="AlphaFoldDB" id="A0A370I1J5"/>
<keyword evidence="1" id="KW-0732">Signal</keyword>
<dbReference type="STRING" id="1210086.GCA_001613105_05609"/>
<name>A0A370I1J5_9NOCA</name>
<organism evidence="2 3">
    <name type="scientific">Nocardia pseudobrasiliensis</name>
    <dbReference type="NCBI Taxonomy" id="45979"/>
    <lineage>
        <taxon>Bacteria</taxon>
        <taxon>Bacillati</taxon>
        <taxon>Actinomycetota</taxon>
        <taxon>Actinomycetes</taxon>
        <taxon>Mycobacteriales</taxon>
        <taxon>Nocardiaceae</taxon>
        <taxon>Nocardia</taxon>
    </lineage>
</organism>
<dbReference type="EMBL" id="QQBC01000008">
    <property type="protein sequence ID" value="RDI64609.1"/>
    <property type="molecule type" value="Genomic_DNA"/>
</dbReference>
<sequence>MRIRTVVATLGTAVVGGAIAATVTAGPAAAFKPVINDPSGIIVGVGLDHNETVAVANSPIPAVLKQVFPHTQYWMDPASQLPQDDYYVYADLPAVFTEAARAPHGQIGFAVVNPAMYQGHNAIVVQGLG</sequence>
<comment type="caution">
    <text evidence="2">The sequence shown here is derived from an EMBL/GenBank/DDBJ whole genome shotgun (WGS) entry which is preliminary data.</text>
</comment>
<feature type="chain" id="PRO_5038676712" evidence="1">
    <location>
        <begin position="21"/>
        <end position="129"/>
    </location>
</feature>
<proteinExistence type="predicted"/>
<evidence type="ECO:0000256" key="1">
    <source>
        <dbReference type="SAM" id="SignalP"/>
    </source>
</evidence>
<keyword evidence="3" id="KW-1185">Reference proteome</keyword>
<feature type="signal peptide" evidence="1">
    <location>
        <begin position="1"/>
        <end position="20"/>
    </location>
</feature>
<dbReference type="Proteomes" id="UP000254869">
    <property type="component" value="Unassembled WGS sequence"/>
</dbReference>
<dbReference type="RefSeq" id="WP_068003794.1">
    <property type="nucleotide sequence ID" value="NZ_QQBC01000008.1"/>
</dbReference>
<accession>A0A370I1J5</accession>
<evidence type="ECO:0000313" key="3">
    <source>
        <dbReference type="Proteomes" id="UP000254869"/>
    </source>
</evidence>